<feature type="domain" description="AMP-dependent synthetase/ligase" evidence="3">
    <location>
        <begin position="8"/>
        <end position="367"/>
    </location>
</feature>
<dbReference type="InterPro" id="IPR045851">
    <property type="entry name" value="AMP-bd_C_sf"/>
</dbReference>
<geneLocation type="plasmid" evidence="5">
    <name>unnamed1</name>
</geneLocation>
<dbReference type="Gene3D" id="3.30.300.30">
    <property type="match status" value="1"/>
</dbReference>
<dbReference type="SUPFAM" id="SSF56801">
    <property type="entry name" value="Acetyl-CoA synthetase-like"/>
    <property type="match status" value="1"/>
</dbReference>
<dbReference type="EMBL" id="CP032828">
    <property type="protein sequence ID" value="AYJ85068.1"/>
    <property type="molecule type" value="Genomic_DNA"/>
</dbReference>
<dbReference type="InterPro" id="IPR025110">
    <property type="entry name" value="AMP-bd_C"/>
</dbReference>
<dbReference type="RefSeq" id="WP_121151287.1">
    <property type="nucleotide sequence ID" value="NZ_CP032828.1"/>
</dbReference>
<evidence type="ECO:0000259" key="3">
    <source>
        <dbReference type="Pfam" id="PF00501"/>
    </source>
</evidence>
<keyword evidence="2 5" id="KW-0436">Ligase</keyword>
<evidence type="ECO:0000313" key="5">
    <source>
        <dbReference type="EMBL" id="AYJ85068.1"/>
    </source>
</evidence>
<keyword evidence="5" id="KW-0614">Plasmid</keyword>
<dbReference type="OrthoDB" id="7056261at2"/>
<keyword evidence="6" id="KW-1185">Reference proteome</keyword>
<dbReference type="PANTHER" id="PTHR43201">
    <property type="entry name" value="ACYL-COA SYNTHETASE"/>
    <property type="match status" value="1"/>
</dbReference>
<dbReference type="Proteomes" id="UP000276254">
    <property type="component" value="Plasmid unnamed1"/>
</dbReference>
<dbReference type="PROSITE" id="PS00455">
    <property type="entry name" value="AMP_BINDING"/>
    <property type="match status" value="1"/>
</dbReference>
<evidence type="ECO:0000256" key="2">
    <source>
        <dbReference type="ARBA" id="ARBA00022598"/>
    </source>
</evidence>
<feature type="domain" description="AMP-binding enzyme C-terminal" evidence="4">
    <location>
        <begin position="413"/>
        <end position="487"/>
    </location>
</feature>
<dbReference type="AlphaFoldDB" id="A0A494TI10"/>
<organism evidence="5 6">
    <name type="scientific">Sphingomonas paeninsulae</name>
    <dbReference type="NCBI Taxonomy" id="2319844"/>
    <lineage>
        <taxon>Bacteria</taxon>
        <taxon>Pseudomonadati</taxon>
        <taxon>Pseudomonadota</taxon>
        <taxon>Alphaproteobacteria</taxon>
        <taxon>Sphingomonadales</taxon>
        <taxon>Sphingomonadaceae</taxon>
        <taxon>Sphingomonas</taxon>
    </lineage>
</organism>
<dbReference type="Gene3D" id="3.40.50.12780">
    <property type="entry name" value="N-terminal domain of ligase-like"/>
    <property type="match status" value="1"/>
</dbReference>
<dbReference type="PANTHER" id="PTHR43201:SF5">
    <property type="entry name" value="MEDIUM-CHAIN ACYL-COA LIGASE ACSF2, MITOCHONDRIAL"/>
    <property type="match status" value="1"/>
</dbReference>
<gene>
    <name evidence="5" type="ORF">D3Y57_03235</name>
</gene>
<dbReference type="InterPro" id="IPR000873">
    <property type="entry name" value="AMP-dep_synth/lig_dom"/>
</dbReference>
<dbReference type="GO" id="GO:0006631">
    <property type="term" value="P:fatty acid metabolic process"/>
    <property type="evidence" value="ECO:0007669"/>
    <property type="project" value="TreeGrafter"/>
</dbReference>
<dbReference type="InterPro" id="IPR020845">
    <property type="entry name" value="AMP-binding_CS"/>
</dbReference>
<reference evidence="5 6" key="1">
    <citation type="submission" date="2018-09" db="EMBL/GenBank/DDBJ databases">
        <title>Sphingomonas peninsula sp. nov., isolated from fildes peninsula, Antarctic soil.</title>
        <authorList>
            <person name="Yingchao G."/>
        </authorList>
    </citation>
    <scope>NUCLEOTIDE SEQUENCE [LARGE SCALE GENOMIC DNA]</scope>
    <source>
        <strain evidence="5 6">YZ-8</strain>
        <plasmid evidence="5 6">unnamed1</plasmid>
    </source>
</reference>
<name>A0A494TI10_SPHPE</name>
<dbReference type="KEGG" id="spha:D3Y57_03235"/>
<dbReference type="Pfam" id="PF13193">
    <property type="entry name" value="AMP-binding_C"/>
    <property type="match status" value="1"/>
</dbReference>
<evidence type="ECO:0000313" key="6">
    <source>
        <dbReference type="Proteomes" id="UP000276254"/>
    </source>
</evidence>
<protein>
    <submittedName>
        <fullName evidence="5">Long-chain fatty acid--CoA ligase</fullName>
    </submittedName>
</protein>
<dbReference type="GO" id="GO:0031956">
    <property type="term" value="F:medium-chain fatty acid-CoA ligase activity"/>
    <property type="evidence" value="ECO:0007669"/>
    <property type="project" value="TreeGrafter"/>
</dbReference>
<accession>A0A494TI10</accession>
<dbReference type="InterPro" id="IPR042099">
    <property type="entry name" value="ANL_N_sf"/>
</dbReference>
<evidence type="ECO:0000259" key="4">
    <source>
        <dbReference type="Pfam" id="PF13193"/>
    </source>
</evidence>
<sequence>MQISLLLEMAAESFPDRAMVSNGLAGPDGPILGGEVLARARAGAAWLAGQGGETLVFCGLNGPALPIALFAGAIAGMPFAPINYRLTDADLCRLLARTAPSVAIVDADIMPRVTGTPGVTLVTREAFEAACLDPANRAIELPESEQDIAVLLFTSGTTGEPKAAVLRHGNLSSYVVSTVEFMGAEEGEAALISVPPYHIAGMSAVLTGIYGGRRLVYLPAFTPEIWVDTAIAENVTHAMVVPTMLGRILDVLDARGITLPGLRALSYGGGRMPLPVIERALKLMPHVDFVNAYGLTETSSTVAVLGPDDHRAAISSEDVLVRARLGSVGRPLHTLELEIRCPDGKVLPARESGEIHVRGEQVAGEYLHKKLIGDDGWFATNDAGWLDEGGYLFIEGRLDDVIVRGGENISPGEIEDVLRAHPRVRDVAVLGLPDDQWGERVAAVLVCDGEQPAIAELTEWVKSRLRSTKTPETWEFRTELPYNETGKLLRRVLKSELTTTA</sequence>
<evidence type="ECO:0000256" key="1">
    <source>
        <dbReference type="ARBA" id="ARBA00006432"/>
    </source>
</evidence>
<dbReference type="Pfam" id="PF00501">
    <property type="entry name" value="AMP-binding"/>
    <property type="match status" value="1"/>
</dbReference>
<comment type="similarity">
    <text evidence="1">Belongs to the ATP-dependent AMP-binding enzyme family.</text>
</comment>
<proteinExistence type="inferred from homology"/>